<dbReference type="InterPro" id="IPR052929">
    <property type="entry name" value="RNase_H-like_EbsB-rel"/>
</dbReference>
<feature type="domain" description="RNase H type-1" evidence="1">
    <location>
        <begin position="148"/>
        <end position="264"/>
    </location>
</feature>
<evidence type="ECO:0000313" key="4">
    <source>
        <dbReference type="Proteomes" id="UP000886595"/>
    </source>
</evidence>
<dbReference type="OrthoDB" id="1733298at2759"/>
<reference evidence="3 4" key="1">
    <citation type="submission" date="2020-02" db="EMBL/GenBank/DDBJ databases">
        <authorList>
            <person name="Ma Q."/>
            <person name="Huang Y."/>
            <person name="Song X."/>
            <person name="Pei D."/>
        </authorList>
    </citation>
    <scope>NUCLEOTIDE SEQUENCE [LARGE SCALE GENOMIC DNA]</scope>
    <source>
        <strain evidence="3">Sxm20200214</strain>
        <tissue evidence="3">Leaf</tissue>
    </source>
</reference>
<name>A0A8X7V7Q9_BRACI</name>
<dbReference type="PANTHER" id="PTHR47074:SF49">
    <property type="entry name" value="POLYNUCLEOTIDYL TRANSFERASE, RIBONUCLEASE H-LIKE SUPERFAMILY PROTEIN"/>
    <property type="match status" value="1"/>
</dbReference>
<gene>
    <name evidence="3" type="ORF">Bca52824_032627</name>
</gene>
<dbReference type="Pfam" id="PF13966">
    <property type="entry name" value="zf-RVT"/>
    <property type="match status" value="1"/>
</dbReference>
<dbReference type="Pfam" id="PF13456">
    <property type="entry name" value="RVT_3"/>
    <property type="match status" value="1"/>
</dbReference>
<evidence type="ECO:0000313" key="3">
    <source>
        <dbReference type="EMBL" id="KAG2303976.1"/>
    </source>
</evidence>
<dbReference type="Proteomes" id="UP000886595">
    <property type="component" value="Unassembled WGS sequence"/>
</dbReference>
<proteinExistence type="predicted"/>
<evidence type="ECO:0000259" key="1">
    <source>
        <dbReference type="Pfam" id="PF13456"/>
    </source>
</evidence>
<dbReference type="InterPro" id="IPR026960">
    <property type="entry name" value="RVT-Znf"/>
</dbReference>
<sequence>MTIDDRCQACGDEGESINHILFSCHVARQAWALSSIPHPKGGFHSDSIYANFDYLFNLDKRRNLRKEDSRVWPWIIWNLWKRRNDMLFEGRCYEPAVLVLKANRDAVEWFMAQDIEEGWKQEEKARQPVHRRNWNPPKKGWKMCNVGVDFDKTKRVAGGAWVLQNERGVVLIHSRRSFAGINSKEEAKCQVLLWSTESMKSQRQTHVIFAGEFEEFFGAVQRPDAWPSLLYQGTIIREELLGLEVFELKVVTRKANRGAVFIAQSVKKMDLVHSYVATGHPDWLFEFFVNESRDL</sequence>
<keyword evidence="4" id="KW-1185">Reference proteome</keyword>
<dbReference type="InterPro" id="IPR002156">
    <property type="entry name" value="RNaseH_domain"/>
</dbReference>
<evidence type="ECO:0000259" key="2">
    <source>
        <dbReference type="Pfam" id="PF13966"/>
    </source>
</evidence>
<evidence type="ECO:0008006" key="5">
    <source>
        <dbReference type="Google" id="ProtNLM"/>
    </source>
</evidence>
<organism evidence="3 4">
    <name type="scientific">Brassica carinata</name>
    <name type="common">Ethiopian mustard</name>
    <name type="synonym">Abyssinian cabbage</name>
    <dbReference type="NCBI Taxonomy" id="52824"/>
    <lineage>
        <taxon>Eukaryota</taxon>
        <taxon>Viridiplantae</taxon>
        <taxon>Streptophyta</taxon>
        <taxon>Embryophyta</taxon>
        <taxon>Tracheophyta</taxon>
        <taxon>Spermatophyta</taxon>
        <taxon>Magnoliopsida</taxon>
        <taxon>eudicotyledons</taxon>
        <taxon>Gunneridae</taxon>
        <taxon>Pentapetalae</taxon>
        <taxon>rosids</taxon>
        <taxon>malvids</taxon>
        <taxon>Brassicales</taxon>
        <taxon>Brassicaceae</taxon>
        <taxon>Brassiceae</taxon>
        <taxon>Brassica</taxon>
    </lineage>
</organism>
<dbReference type="PANTHER" id="PTHR47074">
    <property type="entry name" value="BNAC02G40300D PROTEIN"/>
    <property type="match status" value="1"/>
</dbReference>
<feature type="domain" description="Reverse transcriptase zinc-binding" evidence="2">
    <location>
        <begin position="2"/>
        <end position="31"/>
    </location>
</feature>
<dbReference type="EMBL" id="JAAMPC010000007">
    <property type="protein sequence ID" value="KAG2303976.1"/>
    <property type="molecule type" value="Genomic_DNA"/>
</dbReference>
<dbReference type="GO" id="GO:0004523">
    <property type="term" value="F:RNA-DNA hybrid ribonuclease activity"/>
    <property type="evidence" value="ECO:0007669"/>
    <property type="project" value="InterPro"/>
</dbReference>
<comment type="caution">
    <text evidence="3">The sequence shown here is derived from an EMBL/GenBank/DDBJ whole genome shotgun (WGS) entry which is preliminary data.</text>
</comment>
<dbReference type="AlphaFoldDB" id="A0A8X7V7Q9"/>
<dbReference type="GO" id="GO:0003676">
    <property type="term" value="F:nucleic acid binding"/>
    <property type="evidence" value="ECO:0007669"/>
    <property type="project" value="InterPro"/>
</dbReference>
<accession>A0A8X7V7Q9</accession>
<protein>
    <recommendedName>
        <fullName evidence="5">Reverse transcriptase zinc-binding domain-containing protein</fullName>
    </recommendedName>
</protein>